<keyword evidence="5 6" id="KW-0472">Membrane</keyword>
<evidence type="ECO:0000313" key="9">
    <source>
        <dbReference type="EnsemblPlants" id="AET6Gv20931300.7"/>
    </source>
</evidence>
<feature type="transmembrane region" description="Helical" evidence="6">
    <location>
        <begin position="447"/>
        <end position="469"/>
    </location>
</feature>
<evidence type="ECO:0000259" key="8">
    <source>
        <dbReference type="PROSITE" id="PS51382"/>
    </source>
</evidence>
<organism evidence="9 10">
    <name type="scientific">Aegilops tauschii subsp. strangulata</name>
    <name type="common">Goatgrass</name>
    <dbReference type="NCBI Taxonomy" id="200361"/>
    <lineage>
        <taxon>Eukaryota</taxon>
        <taxon>Viridiplantae</taxon>
        <taxon>Streptophyta</taxon>
        <taxon>Embryophyta</taxon>
        <taxon>Tracheophyta</taxon>
        <taxon>Spermatophyta</taxon>
        <taxon>Magnoliopsida</taxon>
        <taxon>Liliopsida</taxon>
        <taxon>Poales</taxon>
        <taxon>Poaceae</taxon>
        <taxon>BOP clade</taxon>
        <taxon>Pooideae</taxon>
        <taxon>Triticodae</taxon>
        <taxon>Triticeae</taxon>
        <taxon>Triticinae</taxon>
        <taxon>Aegilops</taxon>
    </lineage>
</organism>
<dbReference type="PROSITE" id="PS51380">
    <property type="entry name" value="EXS"/>
    <property type="match status" value="1"/>
</dbReference>
<name>A0A453Q0H5_AEGTS</name>
<evidence type="ECO:0000256" key="1">
    <source>
        <dbReference type="ARBA" id="ARBA00004141"/>
    </source>
</evidence>
<dbReference type="Pfam" id="PF03124">
    <property type="entry name" value="EXS"/>
    <property type="match status" value="1"/>
</dbReference>
<evidence type="ECO:0000313" key="10">
    <source>
        <dbReference type="Proteomes" id="UP000015105"/>
    </source>
</evidence>
<accession>A0A453Q0H5</accession>
<dbReference type="InterPro" id="IPR052486">
    <property type="entry name" value="PHO1"/>
</dbReference>
<feature type="domain" description="SPX" evidence="8">
    <location>
        <begin position="2"/>
        <end position="354"/>
    </location>
</feature>
<dbReference type="Gramene" id="AET6Gv20931300.7">
    <property type="protein sequence ID" value="AET6Gv20931300.7"/>
    <property type="gene ID" value="AET6Gv20931300"/>
</dbReference>
<feature type="transmembrane region" description="Helical" evidence="6">
    <location>
        <begin position="720"/>
        <end position="736"/>
    </location>
</feature>
<feature type="transmembrane region" description="Helical" evidence="6">
    <location>
        <begin position="406"/>
        <end position="427"/>
    </location>
</feature>
<dbReference type="GO" id="GO:0016036">
    <property type="term" value="P:cellular response to phosphate starvation"/>
    <property type="evidence" value="ECO:0007669"/>
    <property type="project" value="InterPro"/>
</dbReference>
<dbReference type="Proteomes" id="UP000015105">
    <property type="component" value="Chromosome 6D"/>
</dbReference>
<dbReference type="PANTHER" id="PTHR48477">
    <property type="entry name" value="PHOSPHATE TRANSPORTER PHO1"/>
    <property type="match status" value="1"/>
</dbReference>
<dbReference type="InterPro" id="IPR004331">
    <property type="entry name" value="SPX_dom"/>
</dbReference>
<comment type="subcellular location">
    <subcellularLocation>
        <location evidence="1">Membrane</location>
        <topology evidence="1">Multi-pass membrane protein</topology>
    </subcellularLocation>
</comment>
<feature type="transmembrane region" description="Helical" evidence="6">
    <location>
        <begin position="527"/>
        <end position="546"/>
    </location>
</feature>
<keyword evidence="4 6" id="KW-1133">Transmembrane helix</keyword>
<comment type="similarity">
    <text evidence="2">Belongs to the SYG1 (TC 2.A.94) family.</text>
</comment>
<evidence type="ECO:0000256" key="3">
    <source>
        <dbReference type="ARBA" id="ARBA00022692"/>
    </source>
</evidence>
<dbReference type="InterPro" id="IPR004342">
    <property type="entry name" value="EXS_C"/>
</dbReference>
<evidence type="ECO:0008006" key="11">
    <source>
        <dbReference type="Google" id="ProtNLM"/>
    </source>
</evidence>
<reference evidence="9" key="5">
    <citation type="journal article" date="2021" name="G3 (Bethesda)">
        <title>Aegilops tauschii genome assembly Aet v5.0 features greater sequence contiguity and improved annotation.</title>
        <authorList>
            <person name="Wang L."/>
            <person name="Zhu T."/>
            <person name="Rodriguez J.C."/>
            <person name="Deal K.R."/>
            <person name="Dubcovsky J."/>
            <person name="McGuire P.E."/>
            <person name="Lux T."/>
            <person name="Spannagl M."/>
            <person name="Mayer K.F.X."/>
            <person name="Baldrich P."/>
            <person name="Meyers B.C."/>
            <person name="Huo N."/>
            <person name="Gu Y.Q."/>
            <person name="Zhou H."/>
            <person name="Devos K.M."/>
            <person name="Bennetzen J.L."/>
            <person name="Unver T."/>
            <person name="Budak H."/>
            <person name="Gulick P.J."/>
            <person name="Galiba G."/>
            <person name="Kalapos B."/>
            <person name="Nelson D.R."/>
            <person name="Li P."/>
            <person name="You F.M."/>
            <person name="Luo M.C."/>
            <person name="Dvorak J."/>
        </authorList>
    </citation>
    <scope>NUCLEOTIDE SEQUENCE [LARGE SCALE GENOMIC DNA]</scope>
    <source>
        <strain evidence="9">cv. AL8/78</strain>
    </source>
</reference>
<keyword evidence="3 6" id="KW-0812">Transmembrane</keyword>
<evidence type="ECO:0000256" key="6">
    <source>
        <dbReference type="SAM" id="Phobius"/>
    </source>
</evidence>
<dbReference type="STRING" id="200361.A0A453Q0H5"/>
<dbReference type="GO" id="GO:0016020">
    <property type="term" value="C:membrane"/>
    <property type="evidence" value="ECO:0007669"/>
    <property type="project" value="UniProtKB-SubCell"/>
</dbReference>
<dbReference type="PANTHER" id="PTHR48477:SF1">
    <property type="entry name" value="PHOSPHATE TRANSPORTER PHO1"/>
    <property type="match status" value="1"/>
</dbReference>
<proteinExistence type="inferred from homology"/>
<evidence type="ECO:0000256" key="5">
    <source>
        <dbReference type="ARBA" id="ARBA00023136"/>
    </source>
</evidence>
<reference evidence="9" key="4">
    <citation type="submission" date="2019-03" db="UniProtKB">
        <authorList>
            <consortium name="EnsemblPlants"/>
        </authorList>
    </citation>
    <scope>IDENTIFICATION</scope>
</reference>
<evidence type="ECO:0000259" key="7">
    <source>
        <dbReference type="PROSITE" id="PS51380"/>
    </source>
</evidence>
<reference evidence="10" key="2">
    <citation type="journal article" date="2017" name="Nat. Plants">
        <title>The Aegilops tauschii genome reveals multiple impacts of transposons.</title>
        <authorList>
            <person name="Zhao G."/>
            <person name="Zou C."/>
            <person name="Li K."/>
            <person name="Wang K."/>
            <person name="Li T."/>
            <person name="Gao L."/>
            <person name="Zhang X."/>
            <person name="Wang H."/>
            <person name="Yang Z."/>
            <person name="Liu X."/>
            <person name="Jiang W."/>
            <person name="Mao L."/>
            <person name="Kong X."/>
            <person name="Jiao Y."/>
            <person name="Jia J."/>
        </authorList>
    </citation>
    <scope>NUCLEOTIDE SEQUENCE [LARGE SCALE GENOMIC DNA]</scope>
    <source>
        <strain evidence="10">cv. AL8/78</strain>
    </source>
</reference>
<reference evidence="10" key="1">
    <citation type="journal article" date="2014" name="Science">
        <title>Ancient hybridizations among the ancestral genomes of bread wheat.</title>
        <authorList>
            <consortium name="International Wheat Genome Sequencing Consortium,"/>
            <person name="Marcussen T."/>
            <person name="Sandve S.R."/>
            <person name="Heier L."/>
            <person name="Spannagl M."/>
            <person name="Pfeifer M."/>
            <person name="Jakobsen K.S."/>
            <person name="Wulff B.B."/>
            <person name="Steuernagel B."/>
            <person name="Mayer K.F."/>
            <person name="Olsen O.A."/>
        </authorList>
    </citation>
    <scope>NUCLEOTIDE SEQUENCE [LARGE SCALE GENOMIC DNA]</scope>
    <source>
        <strain evidence="10">cv. AL8/78</strain>
    </source>
</reference>
<evidence type="ECO:0000256" key="4">
    <source>
        <dbReference type="ARBA" id="ARBA00022989"/>
    </source>
</evidence>
<protein>
    <recommendedName>
        <fullName evidence="11">Phosphate transporter 1</fullName>
    </recommendedName>
</protein>
<feature type="transmembrane region" description="Helical" evidence="6">
    <location>
        <begin position="673"/>
        <end position="691"/>
    </location>
</feature>
<keyword evidence="10" id="KW-1185">Reference proteome</keyword>
<dbReference type="Pfam" id="PF03105">
    <property type="entry name" value="SPX"/>
    <property type="match status" value="1"/>
</dbReference>
<sequence length="800" mass="90256">MVKFSREYDASIIPEWKPAFVDYKGLKKLIKKIKVARRDADDSSAGDSSPETAAGVESVGYGGGFSMLDPVRALAARFAPRVQATSVLMSSHFGVQEDEESGDSGEFVRSTDKHEREFLEKADEELEKVNTFYAAQEAELLGRGEALIDQLRILADVKRILDDHAATRHARGSLLGRSRSMRAVAPPSPALSNSGRYLLSGLATPQSMSDGSVELQQAQMTEGAAVADEVMAALERNGVSFVGLPGKKEGSGRGGRLQLPSTVRIDIPASNPGRAALKVWEELVNVLRKDGAAAFVHRKKVQHAEKNIRDAFMALYRGLELLKKFSSLNVKAFTKILKKFVKVSEQQRATDLFSQKSKRSSFSTSNKVLQLSDEVESLFLKNFAGNDRMVAMKYLNPQRPKNTHMITFLVGLFTGTFVSLFIIYAILAHVSGIFASAGNTAYMEIVYHVFSMFALISLHCFLYGCNLFMWKSTRINQNFIFDFAPNTALTHRDAFLMSASIMCTVVTALVINLFLRNAGASYANAVPGGLIVLSAGLLFCPFNVFYRSTRYCFMRIMRNIIFSPFYKVLMADFFMADQLTSQIPLLRHMEFAACYFMAGSFRANPYETCTNSQQYKHLAYAISFLPYYWRAMQCLRRYFEEHDINQLANAGKYVSAMVAAAVRFKYSATPTPFWVWLVLISSSGATVYQLYWDFVKDWGFFTPKSKNLWLRDGLILKNKFTYYISMMLNLVLRLAWTESVMKIRVSKNETRLLDFSLASLEIIRRGHWNFYRLENEHLNNVGKFRAVKTVPLPFRELETD</sequence>
<dbReference type="EnsemblPlants" id="AET6Gv20931300.7">
    <property type="protein sequence ID" value="AET6Gv20931300.7"/>
    <property type="gene ID" value="AET6Gv20931300"/>
</dbReference>
<evidence type="ECO:0000256" key="2">
    <source>
        <dbReference type="ARBA" id="ARBA00009665"/>
    </source>
</evidence>
<dbReference type="AlphaFoldDB" id="A0A453Q0H5"/>
<feature type="domain" description="EXS" evidence="7">
    <location>
        <begin position="610"/>
        <end position="800"/>
    </location>
</feature>
<reference evidence="9" key="3">
    <citation type="journal article" date="2017" name="Nature">
        <title>Genome sequence of the progenitor of the wheat D genome Aegilops tauschii.</title>
        <authorList>
            <person name="Luo M.C."/>
            <person name="Gu Y.Q."/>
            <person name="Puiu D."/>
            <person name="Wang H."/>
            <person name="Twardziok S.O."/>
            <person name="Deal K.R."/>
            <person name="Huo N."/>
            <person name="Zhu T."/>
            <person name="Wang L."/>
            <person name="Wang Y."/>
            <person name="McGuire P.E."/>
            <person name="Liu S."/>
            <person name="Long H."/>
            <person name="Ramasamy R.K."/>
            <person name="Rodriguez J.C."/>
            <person name="Van S.L."/>
            <person name="Yuan L."/>
            <person name="Wang Z."/>
            <person name="Xia Z."/>
            <person name="Xiao L."/>
            <person name="Anderson O.D."/>
            <person name="Ouyang S."/>
            <person name="Liang Y."/>
            <person name="Zimin A.V."/>
            <person name="Pertea G."/>
            <person name="Qi P."/>
            <person name="Bennetzen J.L."/>
            <person name="Dai X."/>
            <person name="Dawson M.W."/>
            <person name="Muller H.G."/>
            <person name="Kugler K."/>
            <person name="Rivarola-Duarte L."/>
            <person name="Spannagl M."/>
            <person name="Mayer K.F.X."/>
            <person name="Lu F.H."/>
            <person name="Bevan M.W."/>
            <person name="Leroy P."/>
            <person name="Li P."/>
            <person name="You F.M."/>
            <person name="Sun Q."/>
            <person name="Liu Z."/>
            <person name="Lyons E."/>
            <person name="Wicker T."/>
            <person name="Salzberg S.L."/>
            <person name="Devos K.M."/>
            <person name="Dvorak J."/>
        </authorList>
    </citation>
    <scope>NUCLEOTIDE SEQUENCE [LARGE SCALE GENOMIC DNA]</scope>
    <source>
        <strain evidence="9">cv. AL8/78</strain>
    </source>
</reference>
<feature type="transmembrane region" description="Helical" evidence="6">
    <location>
        <begin position="494"/>
        <end position="515"/>
    </location>
</feature>
<dbReference type="PROSITE" id="PS51382">
    <property type="entry name" value="SPX"/>
    <property type="match status" value="1"/>
</dbReference>